<dbReference type="Proteomes" id="UP000242329">
    <property type="component" value="Unassembled WGS sequence"/>
</dbReference>
<dbReference type="STRING" id="1123382.SAMN02745221_02081"/>
<sequence>MPNIKLNLEEIEAMLYFWTATVEREKVHETYLNEIASMPGLSACYDEEFNAESVRKVLSAITNRELLSQKTKKEGRFWNNNMWMTEDLEYTNMMIKPLKKLNLDDLEAELIPYMSSCPYENIEVIFSPLHFDEYIIKDNKLVINFFRVKPDDREEGKAAIEGKEIKEYIKEKLLKLLNK</sequence>
<gene>
    <name evidence="1" type="ORF">SAMN02745221_02081</name>
</gene>
<organism evidence="1 2">
    <name type="scientific">Thermosyntropha lipolytica DSM 11003</name>
    <dbReference type="NCBI Taxonomy" id="1123382"/>
    <lineage>
        <taxon>Bacteria</taxon>
        <taxon>Bacillati</taxon>
        <taxon>Bacillota</taxon>
        <taxon>Clostridia</taxon>
        <taxon>Eubacteriales</taxon>
        <taxon>Syntrophomonadaceae</taxon>
        <taxon>Thermosyntropha</taxon>
    </lineage>
</organism>
<dbReference type="RefSeq" id="WP_341372076.1">
    <property type="nucleotide sequence ID" value="NZ_FQWY01000054.1"/>
</dbReference>
<evidence type="ECO:0000313" key="1">
    <source>
        <dbReference type="EMBL" id="SHH28266.1"/>
    </source>
</evidence>
<evidence type="ECO:0000313" key="2">
    <source>
        <dbReference type="Proteomes" id="UP000242329"/>
    </source>
</evidence>
<dbReference type="AlphaFoldDB" id="A0A1M5RQ17"/>
<accession>A0A1M5RQ17</accession>
<proteinExistence type="predicted"/>
<dbReference type="EMBL" id="FQWY01000054">
    <property type="protein sequence ID" value="SHH28266.1"/>
    <property type="molecule type" value="Genomic_DNA"/>
</dbReference>
<protein>
    <submittedName>
        <fullName evidence="1">Uncharacterized protein</fullName>
    </submittedName>
</protein>
<name>A0A1M5RQ17_9FIRM</name>
<keyword evidence="2" id="KW-1185">Reference proteome</keyword>
<reference evidence="2" key="1">
    <citation type="submission" date="2016-11" db="EMBL/GenBank/DDBJ databases">
        <authorList>
            <person name="Varghese N."/>
            <person name="Submissions S."/>
        </authorList>
    </citation>
    <scope>NUCLEOTIDE SEQUENCE [LARGE SCALE GENOMIC DNA]</scope>
    <source>
        <strain evidence="2">DSM 11003</strain>
    </source>
</reference>